<protein>
    <submittedName>
        <fullName evidence="1">Uncharacterized protein</fullName>
    </submittedName>
</protein>
<proteinExistence type="predicted"/>
<evidence type="ECO:0000313" key="1">
    <source>
        <dbReference type="EMBL" id="SEI47536.1"/>
    </source>
</evidence>
<organism evidence="1 2">
    <name type="scientific">Allopseudospirillum japonicum</name>
    <dbReference type="NCBI Taxonomy" id="64971"/>
    <lineage>
        <taxon>Bacteria</taxon>
        <taxon>Pseudomonadati</taxon>
        <taxon>Pseudomonadota</taxon>
        <taxon>Gammaproteobacteria</taxon>
        <taxon>Oceanospirillales</taxon>
        <taxon>Oceanospirillaceae</taxon>
        <taxon>Allopseudospirillum</taxon>
    </lineage>
</organism>
<evidence type="ECO:0000313" key="2">
    <source>
        <dbReference type="Proteomes" id="UP000242999"/>
    </source>
</evidence>
<gene>
    <name evidence="1" type="ORF">SAMN05421831_102232</name>
</gene>
<keyword evidence="2" id="KW-1185">Reference proteome</keyword>
<dbReference type="OrthoDB" id="6118257at2"/>
<sequence length="124" mass="14262">MFIKVRKNSHIYMQNNDTGKDAIVPVTSHFYLNLQQVAELSTYTLKESKEKSALDGKTISIPKSTRVVHLKMCYNHGSNRLNNKENAPKSSQFVKAYYTLFFLPDSSEYERFRSALDKFTANAD</sequence>
<dbReference type="AlphaFoldDB" id="A0A1H6QZL8"/>
<reference evidence="2" key="1">
    <citation type="submission" date="2016-10" db="EMBL/GenBank/DDBJ databases">
        <authorList>
            <person name="Varghese N."/>
            <person name="Submissions S."/>
        </authorList>
    </citation>
    <scope>NUCLEOTIDE SEQUENCE [LARGE SCALE GENOMIC DNA]</scope>
    <source>
        <strain evidence="2">DSM 7165</strain>
    </source>
</reference>
<accession>A0A1H6QZL8</accession>
<dbReference type="EMBL" id="FNYH01000002">
    <property type="protein sequence ID" value="SEI47536.1"/>
    <property type="molecule type" value="Genomic_DNA"/>
</dbReference>
<dbReference type="Proteomes" id="UP000242999">
    <property type="component" value="Unassembled WGS sequence"/>
</dbReference>
<name>A0A1H6QZL8_9GAMM</name>
<dbReference type="RefSeq" id="WP_093308571.1">
    <property type="nucleotide sequence ID" value="NZ_FNYH01000002.1"/>
</dbReference>